<dbReference type="EMBL" id="SHKY01000001">
    <property type="protein sequence ID" value="RZU51565.1"/>
    <property type="molecule type" value="Genomic_DNA"/>
</dbReference>
<keyword evidence="2" id="KW-1185">Reference proteome</keyword>
<dbReference type="InterPro" id="IPR006521">
    <property type="entry name" value="Tail_protein_I"/>
</dbReference>
<protein>
    <submittedName>
        <fullName evidence="1">Phage tail-like protein</fullName>
    </submittedName>
</protein>
<accession>A0A4Q7ZMH9</accession>
<dbReference type="Pfam" id="PF09684">
    <property type="entry name" value="Tail_P2_I"/>
    <property type="match status" value="1"/>
</dbReference>
<reference evidence="1 2" key="1">
    <citation type="submission" date="2019-02" db="EMBL/GenBank/DDBJ databases">
        <title>Sequencing the genomes of 1000 actinobacteria strains.</title>
        <authorList>
            <person name="Klenk H.-P."/>
        </authorList>
    </citation>
    <scope>NUCLEOTIDE SEQUENCE [LARGE SCALE GENOMIC DNA]</scope>
    <source>
        <strain evidence="1 2">DSM 45162</strain>
    </source>
</reference>
<dbReference type="Proteomes" id="UP000292564">
    <property type="component" value="Unassembled WGS sequence"/>
</dbReference>
<comment type="caution">
    <text evidence="1">The sequence shown here is derived from an EMBL/GenBank/DDBJ whole genome shotgun (WGS) entry which is preliminary data.</text>
</comment>
<evidence type="ECO:0000313" key="1">
    <source>
        <dbReference type="EMBL" id="RZU51565.1"/>
    </source>
</evidence>
<dbReference type="NCBIfam" id="TIGR02242">
    <property type="entry name" value="tail_TIGR02242"/>
    <property type="match status" value="1"/>
</dbReference>
<dbReference type="InterPro" id="IPR011748">
    <property type="entry name" value="Unchr_phage_tail-like"/>
</dbReference>
<evidence type="ECO:0000313" key="2">
    <source>
        <dbReference type="Proteomes" id="UP000292564"/>
    </source>
</evidence>
<name>A0A4Q7ZMH9_9ACTN</name>
<gene>
    <name evidence="1" type="ORF">EV385_3395</name>
</gene>
<organism evidence="1 2">
    <name type="scientific">Krasilnikovia cinnamomea</name>
    <dbReference type="NCBI Taxonomy" id="349313"/>
    <lineage>
        <taxon>Bacteria</taxon>
        <taxon>Bacillati</taxon>
        <taxon>Actinomycetota</taxon>
        <taxon>Actinomycetes</taxon>
        <taxon>Micromonosporales</taxon>
        <taxon>Micromonosporaceae</taxon>
        <taxon>Krasilnikovia</taxon>
    </lineage>
</organism>
<sequence length="180" mass="19054">MPGLGTPYPLHTLLPAVYQEEDPFVVRFTGGLDDVLAPVISTLDNLDAYVDPLLAPEDFLAWLAGWVGVTVNDNAPLPLHRATVARAAELHRLRGTVAGLRAALELLTGGDVEITDSGGVTWSDTPGTAAPGDPHPWVRVHVRVPAELGWSPDALHAAVEAAVVAAKPAHVQHVVEVTIR</sequence>
<proteinExistence type="predicted"/>
<dbReference type="AlphaFoldDB" id="A0A4Q7ZMH9"/>